<keyword evidence="9" id="KW-1185">Reference proteome</keyword>
<dbReference type="PANTHER" id="PTHR46300:SF7">
    <property type="entry name" value="P450, PUTATIVE (EUROFUNG)-RELATED"/>
    <property type="match status" value="1"/>
</dbReference>
<comment type="cofactor">
    <cofactor evidence="1">
        <name>heme</name>
        <dbReference type="ChEBI" id="CHEBI:30413"/>
    </cofactor>
</comment>
<dbReference type="GO" id="GO:0005506">
    <property type="term" value="F:iron ion binding"/>
    <property type="evidence" value="ECO:0007669"/>
    <property type="project" value="InterPro"/>
</dbReference>
<evidence type="ECO:0000313" key="8">
    <source>
        <dbReference type="EMBL" id="KAG5637386.1"/>
    </source>
</evidence>
<keyword evidence="5" id="KW-0560">Oxidoreductase</keyword>
<evidence type="ECO:0000256" key="3">
    <source>
        <dbReference type="ARBA" id="ARBA00022617"/>
    </source>
</evidence>
<evidence type="ECO:0000256" key="2">
    <source>
        <dbReference type="ARBA" id="ARBA00010617"/>
    </source>
</evidence>
<evidence type="ECO:0000313" key="9">
    <source>
        <dbReference type="Proteomes" id="UP000717328"/>
    </source>
</evidence>
<evidence type="ECO:0000256" key="4">
    <source>
        <dbReference type="ARBA" id="ARBA00022723"/>
    </source>
</evidence>
<reference evidence="8" key="1">
    <citation type="submission" date="2021-02" db="EMBL/GenBank/DDBJ databases">
        <authorList>
            <person name="Nieuwenhuis M."/>
            <person name="Van De Peppel L.J.J."/>
        </authorList>
    </citation>
    <scope>NUCLEOTIDE SEQUENCE</scope>
    <source>
        <strain evidence="8">D49</strain>
    </source>
</reference>
<evidence type="ECO:0000256" key="1">
    <source>
        <dbReference type="ARBA" id="ARBA00001971"/>
    </source>
</evidence>
<dbReference type="SUPFAM" id="SSF48264">
    <property type="entry name" value="Cytochrome P450"/>
    <property type="match status" value="1"/>
</dbReference>
<reference evidence="8" key="2">
    <citation type="submission" date="2021-10" db="EMBL/GenBank/DDBJ databases">
        <title>Phylogenomics reveals ancestral predisposition of the termite-cultivated fungus Termitomyces towards a domesticated lifestyle.</title>
        <authorList>
            <person name="Auxier B."/>
            <person name="Grum-Grzhimaylo A."/>
            <person name="Cardenas M.E."/>
            <person name="Lodge J.D."/>
            <person name="Laessoe T."/>
            <person name="Pedersen O."/>
            <person name="Smith M.E."/>
            <person name="Kuyper T.W."/>
            <person name="Franco-Molano E.A."/>
            <person name="Baroni T.J."/>
            <person name="Aanen D.K."/>
        </authorList>
    </citation>
    <scope>NUCLEOTIDE SEQUENCE</scope>
    <source>
        <strain evidence="8">D49</strain>
    </source>
</reference>
<name>A0A9P7FUK1_9AGAR</name>
<protein>
    <recommendedName>
        <fullName evidence="10">Cytochrome P450</fullName>
    </recommendedName>
</protein>
<dbReference type="Gene3D" id="1.10.630.10">
    <property type="entry name" value="Cytochrome P450"/>
    <property type="match status" value="1"/>
</dbReference>
<comment type="similarity">
    <text evidence="2">Belongs to the cytochrome P450 family.</text>
</comment>
<keyword evidence="4" id="KW-0479">Metal-binding</keyword>
<evidence type="ECO:0000256" key="7">
    <source>
        <dbReference type="ARBA" id="ARBA00023033"/>
    </source>
</evidence>
<evidence type="ECO:0008006" key="10">
    <source>
        <dbReference type="Google" id="ProtNLM"/>
    </source>
</evidence>
<dbReference type="InterPro" id="IPR036396">
    <property type="entry name" value="Cyt_P450_sf"/>
</dbReference>
<dbReference type="GO" id="GO:0004497">
    <property type="term" value="F:monooxygenase activity"/>
    <property type="evidence" value="ECO:0007669"/>
    <property type="project" value="UniProtKB-KW"/>
</dbReference>
<dbReference type="InterPro" id="IPR050364">
    <property type="entry name" value="Cytochrome_P450_fung"/>
</dbReference>
<proteinExistence type="inferred from homology"/>
<keyword evidence="7" id="KW-0503">Monooxygenase</keyword>
<keyword evidence="6" id="KW-0408">Iron</keyword>
<keyword evidence="3" id="KW-0349">Heme</keyword>
<dbReference type="GO" id="GO:0016705">
    <property type="term" value="F:oxidoreductase activity, acting on paired donors, with incorporation or reduction of molecular oxygen"/>
    <property type="evidence" value="ECO:0007669"/>
    <property type="project" value="InterPro"/>
</dbReference>
<organism evidence="8 9">
    <name type="scientific">Sphagnurus paluster</name>
    <dbReference type="NCBI Taxonomy" id="117069"/>
    <lineage>
        <taxon>Eukaryota</taxon>
        <taxon>Fungi</taxon>
        <taxon>Dikarya</taxon>
        <taxon>Basidiomycota</taxon>
        <taxon>Agaricomycotina</taxon>
        <taxon>Agaricomycetes</taxon>
        <taxon>Agaricomycetidae</taxon>
        <taxon>Agaricales</taxon>
        <taxon>Tricholomatineae</taxon>
        <taxon>Lyophyllaceae</taxon>
        <taxon>Sphagnurus</taxon>
    </lineage>
</organism>
<dbReference type="InterPro" id="IPR001128">
    <property type="entry name" value="Cyt_P450"/>
</dbReference>
<dbReference type="Pfam" id="PF00067">
    <property type="entry name" value="p450"/>
    <property type="match status" value="1"/>
</dbReference>
<sequence>MITQTLLVATTFFTTLYIFHRLRNKQKLPPGPPGWPLIGNLLDMPRETTWKTFTEWGQKYGPISSATVFGQPIIILNSADVALAMLSGKSEIYSDRPTLPMAGELVGWKNTMPLVRYGDTSRKYRKLFHQLFGTHAAAQVFHDFEKASLRKFLQNVLETPGDFVPHLKTHIGTVTLGMVYGYDVGGRRDDPFMHLLDHGMEQFAVVTAPGGFLVDLLPSR</sequence>
<evidence type="ECO:0000256" key="6">
    <source>
        <dbReference type="ARBA" id="ARBA00023004"/>
    </source>
</evidence>
<evidence type="ECO:0000256" key="5">
    <source>
        <dbReference type="ARBA" id="ARBA00023002"/>
    </source>
</evidence>
<dbReference type="EMBL" id="JABCKI010005834">
    <property type="protein sequence ID" value="KAG5637386.1"/>
    <property type="molecule type" value="Genomic_DNA"/>
</dbReference>
<gene>
    <name evidence="8" type="ORF">H0H81_004763</name>
</gene>
<accession>A0A9P7FUK1</accession>
<dbReference type="AlphaFoldDB" id="A0A9P7FUK1"/>
<dbReference type="Proteomes" id="UP000717328">
    <property type="component" value="Unassembled WGS sequence"/>
</dbReference>
<dbReference type="PANTHER" id="PTHR46300">
    <property type="entry name" value="P450, PUTATIVE (EUROFUNG)-RELATED-RELATED"/>
    <property type="match status" value="1"/>
</dbReference>
<comment type="caution">
    <text evidence="8">The sequence shown here is derived from an EMBL/GenBank/DDBJ whole genome shotgun (WGS) entry which is preliminary data.</text>
</comment>
<dbReference type="GO" id="GO:0020037">
    <property type="term" value="F:heme binding"/>
    <property type="evidence" value="ECO:0007669"/>
    <property type="project" value="InterPro"/>
</dbReference>
<dbReference type="OrthoDB" id="2789670at2759"/>